<feature type="transmembrane region" description="Helical" evidence="2">
    <location>
        <begin position="241"/>
        <end position="260"/>
    </location>
</feature>
<dbReference type="PANTHER" id="PTHR18640:SF5">
    <property type="entry name" value="SODIUM_BILE ACID COTRANSPORTER 7"/>
    <property type="match status" value="1"/>
</dbReference>
<keyword evidence="2" id="KW-0812">Transmembrane</keyword>
<dbReference type="PANTHER" id="PTHR18640">
    <property type="entry name" value="SOLUTE CARRIER FAMILY 10 MEMBER 7"/>
    <property type="match status" value="1"/>
</dbReference>
<dbReference type="EMBL" id="BNDY01000017">
    <property type="protein sequence ID" value="GHI41058.1"/>
    <property type="molecule type" value="Genomic_DNA"/>
</dbReference>
<feature type="transmembrane region" description="Helical" evidence="2">
    <location>
        <begin position="76"/>
        <end position="95"/>
    </location>
</feature>
<evidence type="ECO:0000313" key="3">
    <source>
        <dbReference type="EMBL" id="GHI41058.1"/>
    </source>
</evidence>
<feature type="transmembrane region" description="Helical" evidence="2">
    <location>
        <begin position="301"/>
        <end position="323"/>
    </location>
</feature>
<keyword evidence="2" id="KW-0472">Membrane</keyword>
<evidence type="ECO:0000256" key="2">
    <source>
        <dbReference type="SAM" id="Phobius"/>
    </source>
</evidence>
<proteinExistence type="predicted"/>
<keyword evidence="2" id="KW-1133">Transmembrane helix</keyword>
<dbReference type="InterPro" id="IPR038770">
    <property type="entry name" value="Na+/solute_symporter_sf"/>
</dbReference>
<accession>A0ABQ3QUU8</accession>
<dbReference type="RefSeq" id="WP_189962349.1">
    <property type="nucleotide sequence ID" value="NZ_BMUA01000005.1"/>
</dbReference>
<dbReference type="Proteomes" id="UP001050808">
    <property type="component" value="Unassembled WGS sequence"/>
</dbReference>
<sequence length="355" mass="37539">MLLILRSVARHIRHRVDWYIVALFTVIGVATLAPVEGAAADGVSLAVRVAVGLLFFLYGARLSPRAAYDGLRHWRLHVPILALTFAAFPLAGLAAGLLPRSVLSTELAVGVLFLTVLPSTVQSSIAFTSMARGNVAAAICSASFSTVLAVVLTPVLAVALIGQTGGGGMPIRASQLGDIALQLLAPFLAGQVARRWVTEWLGRHRALITVCDRGSILLVVYSAFSRGMTTGIWQRVSPGRLLLLAALCALLLALALQLSYGAARLIGLPYADRVTAVFCGSNKSLAGGLPMATVLFPAERVGIVVLPLMLYHTIQLVTCAWLARRWPARQSAAPSTSDDRGRGIRIRTGSSDTCG</sequence>
<dbReference type="Pfam" id="PF13593">
    <property type="entry name" value="SBF_like"/>
    <property type="match status" value="1"/>
</dbReference>
<evidence type="ECO:0000313" key="4">
    <source>
        <dbReference type="Proteomes" id="UP001050808"/>
    </source>
</evidence>
<feature type="transmembrane region" description="Helical" evidence="2">
    <location>
        <begin position="16"/>
        <end position="33"/>
    </location>
</feature>
<feature type="transmembrane region" description="Helical" evidence="2">
    <location>
        <begin position="107"/>
        <end position="128"/>
    </location>
</feature>
<feature type="region of interest" description="Disordered" evidence="1">
    <location>
        <begin position="332"/>
        <end position="355"/>
    </location>
</feature>
<organism evidence="3 4">
    <name type="scientific">Streptomyces violascens</name>
    <dbReference type="NCBI Taxonomy" id="67381"/>
    <lineage>
        <taxon>Bacteria</taxon>
        <taxon>Bacillati</taxon>
        <taxon>Actinomycetota</taxon>
        <taxon>Actinomycetes</taxon>
        <taxon>Kitasatosporales</taxon>
        <taxon>Streptomycetaceae</taxon>
        <taxon>Streptomyces</taxon>
    </lineage>
</organism>
<dbReference type="PIRSF" id="PIRSF026166">
    <property type="entry name" value="UCP026166"/>
    <property type="match status" value="1"/>
</dbReference>
<feature type="compositionally biased region" description="Low complexity" evidence="1">
    <location>
        <begin position="346"/>
        <end position="355"/>
    </location>
</feature>
<dbReference type="InterPro" id="IPR016833">
    <property type="entry name" value="Put_Na-Bile_cotransptr"/>
</dbReference>
<keyword evidence="4" id="KW-1185">Reference proteome</keyword>
<evidence type="ECO:0000256" key="1">
    <source>
        <dbReference type="SAM" id="MobiDB-lite"/>
    </source>
</evidence>
<reference evidence="3" key="1">
    <citation type="submission" date="2024-05" db="EMBL/GenBank/DDBJ databases">
        <title>Whole genome shotgun sequence of Streptomyces violascens NBRC 12920.</title>
        <authorList>
            <person name="Komaki H."/>
            <person name="Tamura T."/>
        </authorList>
    </citation>
    <scope>NUCLEOTIDE SEQUENCE</scope>
    <source>
        <strain evidence="3">NBRC 12920</strain>
    </source>
</reference>
<feature type="transmembrane region" description="Helical" evidence="2">
    <location>
        <begin position="45"/>
        <end position="64"/>
    </location>
</feature>
<protein>
    <submittedName>
        <fullName evidence="3">Bile acid:sodium symporter</fullName>
    </submittedName>
</protein>
<gene>
    <name evidence="3" type="ORF">Sviol_54660</name>
</gene>
<comment type="caution">
    <text evidence="3">The sequence shown here is derived from an EMBL/GenBank/DDBJ whole genome shotgun (WGS) entry which is preliminary data.</text>
</comment>
<dbReference type="Gene3D" id="1.20.1530.20">
    <property type="match status" value="1"/>
</dbReference>
<feature type="transmembrane region" description="Helical" evidence="2">
    <location>
        <begin position="135"/>
        <end position="159"/>
    </location>
</feature>
<name>A0ABQ3QUU8_9ACTN</name>